<dbReference type="InterPro" id="IPR014710">
    <property type="entry name" value="RmlC-like_jellyroll"/>
</dbReference>
<dbReference type="RefSeq" id="WP_386754595.1">
    <property type="nucleotide sequence ID" value="NZ_JBHSNM010000002.1"/>
</dbReference>
<protein>
    <submittedName>
        <fullName evidence="3">Cupin domain-containing protein</fullName>
    </submittedName>
</protein>
<gene>
    <name evidence="3" type="ORF">ACFPN1_09205</name>
</gene>
<name>A0ABW0SMM7_9GAMM</name>
<feature type="chain" id="PRO_5045299041" evidence="1">
    <location>
        <begin position="19"/>
        <end position="165"/>
    </location>
</feature>
<keyword evidence="4" id="KW-1185">Reference proteome</keyword>
<dbReference type="EMBL" id="JBHSNM010000002">
    <property type="protein sequence ID" value="MFC5570234.1"/>
    <property type="molecule type" value="Genomic_DNA"/>
</dbReference>
<accession>A0ABW0SMM7</accession>
<sequence>MKPFLLLGLCLLPGALLAAEPQPAPAAKTSSHAMVHAATIQWGDAPPSLPPGAQAFVLAGDPGKPGPFAIRLKAPPGYRVPRHWHPTDEQVTVVEGDVTLSMGETTDAHEADFVPGDYVMLPAHMQHEASTKNGAVVQINSTGPFEINYINPADDPRKQAAAQTK</sequence>
<reference evidence="4" key="1">
    <citation type="journal article" date="2019" name="Int. J. Syst. Evol. Microbiol.">
        <title>The Global Catalogue of Microorganisms (GCM) 10K type strain sequencing project: providing services to taxonomists for standard genome sequencing and annotation.</title>
        <authorList>
            <consortium name="The Broad Institute Genomics Platform"/>
            <consortium name="The Broad Institute Genome Sequencing Center for Infectious Disease"/>
            <person name="Wu L."/>
            <person name="Ma J."/>
        </authorList>
    </citation>
    <scope>NUCLEOTIDE SEQUENCE [LARGE SCALE GENOMIC DNA]</scope>
    <source>
        <strain evidence="4">KACC 11407</strain>
    </source>
</reference>
<evidence type="ECO:0000259" key="2">
    <source>
        <dbReference type="Pfam" id="PF12973"/>
    </source>
</evidence>
<feature type="signal peptide" evidence="1">
    <location>
        <begin position="1"/>
        <end position="18"/>
    </location>
</feature>
<evidence type="ECO:0000313" key="3">
    <source>
        <dbReference type="EMBL" id="MFC5570234.1"/>
    </source>
</evidence>
<dbReference type="InterPro" id="IPR011051">
    <property type="entry name" value="RmlC_Cupin_sf"/>
</dbReference>
<dbReference type="InterPro" id="IPR025979">
    <property type="entry name" value="ChrR-like_cupin_dom"/>
</dbReference>
<dbReference type="Pfam" id="PF12973">
    <property type="entry name" value="Cupin_7"/>
    <property type="match status" value="1"/>
</dbReference>
<dbReference type="Gene3D" id="2.60.120.10">
    <property type="entry name" value="Jelly Rolls"/>
    <property type="match status" value="1"/>
</dbReference>
<proteinExistence type="predicted"/>
<dbReference type="Proteomes" id="UP001596036">
    <property type="component" value="Unassembled WGS sequence"/>
</dbReference>
<dbReference type="SUPFAM" id="SSF51182">
    <property type="entry name" value="RmlC-like cupins"/>
    <property type="match status" value="1"/>
</dbReference>
<evidence type="ECO:0000256" key="1">
    <source>
        <dbReference type="SAM" id="SignalP"/>
    </source>
</evidence>
<feature type="domain" description="ChrR-like cupin" evidence="2">
    <location>
        <begin position="31"/>
        <end position="137"/>
    </location>
</feature>
<comment type="caution">
    <text evidence="3">The sequence shown here is derived from an EMBL/GenBank/DDBJ whole genome shotgun (WGS) entry which is preliminary data.</text>
</comment>
<keyword evidence="1" id="KW-0732">Signal</keyword>
<organism evidence="3 4">
    <name type="scientific">Lysobacter yangpyeongensis</name>
    <dbReference type="NCBI Taxonomy" id="346182"/>
    <lineage>
        <taxon>Bacteria</taxon>
        <taxon>Pseudomonadati</taxon>
        <taxon>Pseudomonadota</taxon>
        <taxon>Gammaproteobacteria</taxon>
        <taxon>Lysobacterales</taxon>
        <taxon>Lysobacteraceae</taxon>
        <taxon>Lysobacter</taxon>
    </lineage>
</organism>
<evidence type="ECO:0000313" key="4">
    <source>
        <dbReference type="Proteomes" id="UP001596036"/>
    </source>
</evidence>
<dbReference type="CDD" id="cd06989">
    <property type="entry name" value="cupin_DRT102"/>
    <property type="match status" value="1"/>
</dbReference>